<dbReference type="Gene3D" id="2.120.10.80">
    <property type="entry name" value="Kelch-type beta propeller"/>
    <property type="match status" value="1"/>
</dbReference>
<dbReference type="SUPFAM" id="SSF117281">
    <property type="entry name" value="Kelch motif"/>
    <property type="match status" value="1"/>
</dbReference>
<dbReference type="InterPro" id="IPR015915">
    <property type="entry name" value="Kelch-typ_b-propeller"/>
</dbReference>
<accession>A0A7I8VUM8</accession>
<evidence type="ECO:0000313" key="2">
    <source>
        <dbReference type="EMBL" id="CAD5119420.1"/>
    </source>
</evidence>
<evidence type="ECO:0000313" key="3">
    <source>
        <dbReference type="Proteomes" id="UP000549394"/>
    </source>
</evidence>
<dbReference type="InterPro" id="IPR006652">
    <property type="entry name" value="Kelch_1"/>
</dbReference>
<dbReference type="Proteomes" id="UP000549394">
    <property type="component" value="Unassembled WGS sequence"/>
</dbReference>
<comment type="caution">
    <text evidence="2">The sequence shown here is derived from an EMBL/GenBank/DDBJ whole genome shotgun (WGS) entry which is preliminary data.</text>
</comment>
<dbReference type="EMBL" id="CAJFCJ010000010">
    <property type="protein sequence ID" value="CAD5119420.1"/>
    <property type="molecule type" value="Genomic_DNA"/>
</dbReference>
<organism evidence="2 3">
    <name type="scientific">Dimorphilus gyrociliatus</name>
    <dbReference type="NCBI Taxonomy" id="2664684"/>
    <lineage>
        <taxon>Eukaryota</taxon>
        <taxon>Metazoa</taxon>
        <taxon>Spiralia</taxon>
        <taxon>Lophotrochozoa</taxon>
        <taxon>Annelida</taxon>
        <taxon>Polychaeta</taxon>
        <taxon>Polychaeta incertae sedis</taxon>
        <taxon>Dinophilidae</taxon>
        <taxon>Dimorphilus</taxon>
    </lineage>
</organism>
<protein>
    <submittedName>
        <fullName evidence="2">DgyrCDS8032</fullName>
    </submittedName>
</protein>
<gene>
    <name evidence="2" type="ORF">DGYR_LOCUS7667</name>
</gene>
<dbReference type="AlphaFoldDB" id="A0A7I8VUM8"/>
<dbReference type="Pfam" id="PF01344">
    <property type="entry name" value="Kelch_1"/>
    <property type="match status" value="1"/>
</dbReference>
<sequence>MGTGCVSTFERVKLRPSFVVLGGYLDGSANKFILIFDLEKCTLKRAIKLPNKDSTPLVDFAVSCTDEGHLYVTGGRYGRYGALSEVWMVDIRTNSDIAGQPFQMMQSAQMNIIQRKHSSCYLQTDGYDYLYIVGGKRSHSHFLGCSRFNIFQLKWESLPAFPNDYPTENVKYVYSFNSNLYVVFETSLKEASVLKYKAEDGVSGDWIELQWTIPLGRMQKVKETWYILSTPSKTNTKLFAFYPSISPQQVSKLYSLPNCCAIASFQDEYLFLLAENKLYRYDIMQDDLLLYGNLPFIFEGDDVNFFITDTY</sequence>
<reference evidence="2 3" key="1">
    <citation type="submission" date="2020-08" db="EMBL/GenBank/DDBJ databases">
        <authorList>
            <person name="Hejnol A."/>
        </authorList>
    </citation>
    <scope>NUCLEOTIDE SEQUENCE [LARGE SCALE GENOMIC DNA]</scope>
</reference>
<proteinExistence type="predicted"/>
<keyword evidence="3" id="KW-1185">Reference proteome</keyword>
<evidence type="ECO:0000256" key="1">
    <source>
        <dbReference type="ARBA" id="ARBA00022441"/>
    </source>
</evidence>
<name>A0A7I8VUM8_9ANNE</name>
<keyword evidence="1" id="KW-0880">Kelch repeat</keyword>